<reference evidence="1" key="1">
    <citation type="submission" date="2018-10" db="EMBL/GenBank/DDBJ databases">
        <title>Hidden diversity of soil giant viruses.</title>
        <authorList>
            <person name="Schulz F."/>
            <person name="Alteio L."/>
            <person name="Goudeau D."/>
            <person name="Ryan E.M."/>
            <person name="Malmstrom R.R."/>
            <person name="Blanchard J."/>
            <person name="Woyke T."/>
        </authorList>
    </citation>
    <scope>NUCLEOTIDE SEQUENCE</scope>
    <source>
        <strain evidence="1">SAV1</strain>
    </source>
</reference>
<name>A0A3G5AH89_9VIRU</name>
<dbReference type="EMBL" id="MK072444">
    <property type="protein sequence ID" value="AYV85243.1"/>
    <property type="molecule type" value="Genomic_DNA"/>
</dbReference>
<proteinExistence type="predicted"/>
<accession>A0A3G5AH89</accession>
<feature type="non-terminal residue" evidence="1">
    <location>
        <position position="1"/>
    </location>
</feature>
<protein>
    <submittedName>
        <fullName evidence="1">Uncharacterized protein</fullName>
    </submittedName>
</protein>
<organism evidence="1">
    <name type="scientific">Satyrvirus sp</name>
    <dbReference type="NCBI Taxonomy" id="2487771"/>
    <lineage>
        <taxon>Viruses</taxon>
        <taxon>Varidnaviria</taxon>
        <taxon>Bamfordvirae</taxon>
        <taxon>Nucleocytoviricota</taxon>
        <taxon>Megaviricetes</taxon>
        <taxon>Imitervirales</taxon>
        <taxon>Mimiviridae</taxon>
        <taxon>Megamimivirinae</taxon>
    </lineage>
</organism>
<sequence>FKHEDRRKSLFEFGVISRLVKDDKETLAIIAIKKLKFLIF</sequence>
<evidence type="ECO:0000313" key="1">
    <source>
        <dbReference type="EMBL" id="AYV85243.1"/>
    </source>
</evidence>
<gene>
    <name evidence="1" type="ORF">Satyrvirus8_1</name>
</gene>